<reference evidence="1 2" key="1">
    <citation type="journal article" date="2019" name="Nat. Med.">
        <title>A library of human gut bacterial isolates paired with longitudinal multiomics data enables mechanistic microbiome research.</title>
        <authorList>
            <person name="Poyet M."/>
            <person name="Groussin M."/>
            <person name="Gibbons S.M."/>
            <person name="Avila-Pacheco J."/>
            <person name="Jiang X."/>
            <person name="Kearney S.M."/>
            <person name="Perrotta A.R."/>
            <person name="Berdy B."/>
            <person name="Zhao S."/>
            <person name="Lieberman T.D."/>
            <person name="Swanson P.K."/>
            <person name="Smith M."/>
            <person name="Roesemann S."/>
            <person name="Alexander J.E."/>
            <person name="Rich S.A."/>
            <person name="Livny J."/>
            <person name="Vlamakis H."/>
            <person name="Clish C."/>
            <person name="Bullock K."/>
            <person name="Deik A."/>
            <person name="Scott J."/>
            <person name="Pierce K.A."/>
            <person name="Xavier R.J."/>
            <person name="Alm E.J."/>
        </authorList>
    </citation>
    <scope>NUCLEOTIDE SEQUENCE [LARGE SCALE GENOMIC DNA]</scope>
    <source>
        <strain evidence="1 2">BIOML-A21</strain>
    </source>
</reference>
<sequence length="137" mass="15196">MKRRIITRIQDWADESLRRLCGRITPDVRVTLIVIMLLLFGGVSVYVTVSSIYRIGREDGQYQEKERAGRLRLRNDSVINPFIGLDHGTVGEDWRMAATPEGGGASATDIPGFGLLRQSVETWGGGRRGGTPVRGRL</sequence>
<name>A0A6A1KDU8_9BACE</name>
<accession>A0A6A1KDU8</accession>
<dbReference type="AlphaFoldDB" id="A0A6A1KDU8"/>
<comment type="caution">
    <text evidence="1">The sequence shown here is derived from an EMBL/GenBank/DDBJ whole genome shotgun (WGS) entry which is preliminary data.</text>
</comment>
<protein>
    <submittedName>
        <fullName evidence="1">DUF3989 domain-containing protein</fullName>
    </submittedName>
</protein>
<evidence type="ECO:0000313" key="1">
    <source>
        <dbReference type="EMBL" id="KAA5489608.1"/>
    </source>
</evidence>
<organism evidence="1 2">
    <name type="scientific">Bacteroides caccae</name>
    <dbReference type="NCBI Taxonomy" id="47678"/>
    <lineage>
        <taxon>Bacteria</taxon>
        <taxon>Pseudomonadati</taxon>
        <taxon>Bacteroidota</taxon>
        <taxon>Bacteroidia</taxon>
        <taxon>Bacteroidales</taxon>
        <taxon>Bacteroidaceae</taxon>
        <taxon>Bacteroides</taxon>
    </lineage>
</organism>
<dbReference type="EMBL" id="VVYF01000016">
    <property type="protein sequence ID" value="KAA5489608.1"/>
    <property type="molecule type" value="Genomic_DNA"/>
</dbReference>
<proteinExistence type="predicted"/>
<gene>
    <name evidence="1" type="ORF">F2Y35_15775</name>
</gene>
<dbReference type="Pfam" id="PF13150">
    <property type="entry name" value="TraL_transposon"/>
    <property type="match status" value="1"/>
</dbReference>
<dbReference type="InterPro" id="IPR025050">
    <property type="entry name" value="TraL_transposon"/>
</dbReference>
<evidence type="ECO:0000313" key="2">
    <source>
        <dbReference type="Proteomes" id="UP000491168"/>
    </source>
</evidence>
<dbReference type="Proteomes" id="UP000491168">
    <property type="component" value="Unassembled WGS sequence"/>
</dbReference>